<dbReference type="NCBIfam" id="NF006083">
    <property type="entry name" value="PRK08229.1"/>
    <property type="match status" value="1"/>
</dbReference>
<evidence type="ECO:0000313" key="11">
    <source>
        <dbReference type="EMBL" id="OBQ65159.1"/>
    </source>
</evidence>
<name>A0A6M7TT87_RHILI</name>
<dbReference type="SUPFAM" id="SSF48179">
    <property type="entry name" value="6-phosphogluconate dehydrogenase C-terminal domain-like"/>
    <property type="match status" value="1"/>
</dbReference>
<dbReference type="InterPro" id="IPR003710">
    <property type="entry name" value="ApbA"/>
</dbReference>
<evidence type="ECO:0000256" key="6">
    <source>
        <dbReference type="ARBA" id="ARBA00022857"/>
    </source>
</evidence>
<evidence type="ECO:0000256" key="2">
    <source>
        <dbReference type="ARBA" id="ARBA00007870"/>
    </source>
</evidence>
<dbReference type="InterPro" id="IPR008927">
    <property type="entry name" value="6-PGluconate_DH-like_C_sf"/>
</dbReference>
<keyword evidence="7 10" id="KW-0560">Oxidoreductase</keyword>
<dbReference type="RefSeq" id="WP_056576278.1">
    <property type="nucleotide sequence ID" value="NZ_CP033334.1"/>
</dbReference>
<dbReference type="Gene3D" id="3.40.50.720">
    <property type="entry name" value="NAD(P)-binding Rossmann-like Domain"/>
    <property type="match status" value="1"/>
</dbReference>
<evidence type="ECO:0000256" key="10">
    <source>
        <dbReference type="RuleBase" id="RU362068"/>
    </source>
</evidence>
<reference evidence="11 12" key="1">
    <citation type="submission" date="2016-05" db="EMBL/GenBank/DDBJ databases">
        <authorList>
            <person name="Ramsay J.P."/>
        </authorList>
    </citation>
    <scope>NUCLEOTIDE SEQUENCE [LARGE SCALE GENOMIC DNA]</scope>
    <source>
        <strain evidence="11 12">NZP2042</strain>
    </source>
</reference>
<comment type="function">
    <text evidence="10">Catalyzes the NADPH-dependent reduction of ketopantoate into pantoic acid.</text>
</comment>
<dbReference type="EMBL" id="LYTK01000012">
    <property type="protein sequence ID" value="OBQ65159.1"/>
    <property type="molecule type" value="Genomic_DNA"/>
</dbReference>
<dbReference type="InterPro" id="IPR013752">
    <property type="entry name" value="KPA_reductase"/>
</dbReference>
<accession>A0A6M7TT87</accession>
<comment type="similarity">
    <text evidence="2 10">Belongs to the ketopantoate reductase family.</text>
</comment>
<comment type="caution">
    <text evidence="11">The sequence shown here is derived from an EMBL/GenBank/DDBJ whole genome shotgun (WGS) entry which is preliminary data.</text>
</comment>
<evidence type="ECO:0000256" key="8">
    <source>
        <dbReference type="ARBA" id="ARBA00032024"/>
    </source>
</evidence>
<organism evidence="11 12">
    <name type="scientific">Rhizobium loti</name>
    <name type="common">Mesorhizobium loti</name>
    <dbReference type="NCBI Taxonomy" id="381"/>
    <lineage>
        <taxon>Bacteria</taxon>
        <taxon>Pseudomonadati</taxon>
        <taxon>Pseudomonadota</taxon>
        <taxon>Alphaproteobacteria</taxon>
        <taxon>Hyphomicrobiales</taxon>
        <taxon>Phyllobacteriaceae</taxon>
        <taxon>Mesorhizobium</taxon>
    </lineage>
</organism>
<dbReference type="PROSITE" id="PS51257">
    <property type="entry name" value="PROKAR_LIPOPROTEIN"/>
    <property type="match status" value="1"/>
</dbReference>
<dbReference type="InterPro" id="IPR013332">
    <property type="entry name" value="KPR_N"/>
</dbReference>
<dbReference type="EC" id="1.1.1.169" evidence="3 10"/>
<dbReference type="GO" id="GO:0008677">
    <property type="term" value="F:2-dehydropantoate 2-reductase activity"/>
    <property type="evidence" value="ECO:0007669"/>
    <property type="project" value="UniProtKB-EC"/>
</dbReference>
<comment type="catalytic activity">
    <reaction evidence="9 10">
        <text>(R)-pantoate + NADP(+) = 2-dehydropantoate + NADPH + H(+)</text>
        <dbReference type="Rhea" id="RHEA:16233"/>
        <dbReference type="ChEBI" id="CHEBI:11561"/>
        <dbReference type="ChEBI" id="CHEBI:15378"/>
        <dbReference type="ChEBI" id="CHEBI:15980"/>
        <dbReference type="ChEBI" id="CHEBI:57783"/>
        <dbReference type="ChEBI" id="CHEBI:58349"/>
        <dbReference type="EC" id="1.1.1.169"/>
    </reaction>
</comment>
<proteinExistence type="inferred from homology"/>
<keyword evidence="5 10" id="KW-0566">Pantothenate biosynthesis</keyword>
<evidence type="ECO:0000256" key="3">
    <source>
        <dbReference type="ARBA" id="ARBA00013014"/>
    </source>
</evidence>
<dbReference type="SUPFAM" id="SSF51735">
    <property type="entry name" value="NAD(P)-binding Rossmann-fold domains"/>
    <property type="match status" value="1"/>
</dbReference>
<evidence type="ECO:0000256" key="4">
    <source>
        <dbReference type="ARBA" id="ARBA00019465"/>
    </source>
</evidence>
<evidence type="ECO:0000313" key="12">
    <source>
        <dbReference type="Proteomes" id="UP000093737"/>
    </source>
</evidence>
<dbReference type="GO" id="GO:0005737">
    <property type="term" value="C:cytoplasm"/>
    <property type="evidence" value="ECO:0007669"/>
    <property type="project" value="TreeGrafter"/>
</dbReference>
<dbReference type="InterPro" id="IPR050838">
    <property type="entry name" value="Ketopantoate_reductase"/>
</dbReference>
<dbReference type="PANTHER" id="PTHR43765:SF2">
    <property type="entry name" value="2-DEHYDROPANTOATE 2-REDUCTASE"/>
    <property type="match status" value="1"/>
</dbReference>
<keyword evidence="6 10" id="KW-0521">NADP</keyword>
<evidence type="ECO:0000256" key="5">
    <source>
        <dbReference type="ARBA" id="ARBA00022655"/>
    </source>
</evidence>
<protein>
    <recommendedName>
        <fullName evidence="4 10">2-dehydropantoate 2-reductase</fullName>
        <ecNumber evidence="3 10">1.1.1.169</ecNumber>
    </recommendedName>
    <alternativeName>
        <fullName evidence="8 10">Ketopantoate reductase</fullName>
    </alternativeName>
</protein>
<comment type="pathway">
    <text evidence="1 10">Cofactor biosynthesis; (R)-pantothenate biosynthesis; (R)-pantoate from 3-methyl-2-oxobutanoate: step 2/2.</text>
</comment>
<evidence type="ECO:0000256" key="1">
    <source>
        <dbReference type="ARBA" id="ARBA00004994"/>
    </source>
</evidence>
<dbReference type="Pfam" id="PF08546">
    <property type="entry name" value="ApbA_C"/>
    <property type="match status" value="1"/>
</dbReference>
<evidence type="ECO:0000256" key="9">
    <source>
        <dbReference type="ARBA" id="ARBA00048793"/>
    </source>
</evidence>
<dbReference type="Gene3D" id="1.10.1040.10">
    <property type="entry name" value="N-(1-d-carboxylethyl)-l-norvaline Dehydrogenase, domain 2"/>
    <property type="match status" value="1"/>
</dbReference>
<dbReference type="AlphaFoldDB" id="A0A6M7TT87"/>
<gene>
    <name evidence="11" type="ORF">A8145_13160</name>
</gene>
<dbReference type="GO" id="GO:0050661">
    <property type="term" value="F:NADP binding"/>
    <property type="evidence" value="ECO:0007669"/>
    <property type="project" value="TreeGrafter"/>
</dbReference>
<dbReference type="InterPro" id="IPR013328">
    <property type="entry name" value="6PGD_dom2"/>
</dbReference>
<dbReference type="PANTHER" id="PTHR43765">
    <property type="entry name" value="2-DEHYDROPANTOATE 2-REDUCTASE-RELATED"/>
    <property type="match status" value="1"/>
</dbReference>
<sequence>MANGQKRIVIAGAGSIGCYVGGCLALAGRQVILLARPRIEAAVQQGGLRISDLEGRDRLVKNDVLGITVDPAAALPGADVILVTVKSRATHEMAALINTHARPDAVVVSLQNGVDNADKLRAGLGQRTVLAGMVPFNVVQSPDGELPLRVHRASEGKVMIEDGGRAGLLDVAGLLSVGGLAVETHGDMKAVLWGKLLMNLNNALVALSGLPLANELADRRWRLILAGQIHEALRAMKASGIAPARIAGPRPALLPTVLRLPDWLFKRLARRMLAIDPEARSSMWDDLQRGRPTEIDELQGAVLSLAERTGTPAPVLKSVTALVRAAEAARLGSPGLAPEQVAPPGGSRSG</sequence>
<evidence type="ECO:0000256" key="7">
    <source>
        <dbReference type="ARBA" id="ARBA00023002"/>
    </source>
</evidence>
<dbReference type="NCBIfam" id="TIGR00745">
    <property type="entry name" value="apbA_panE"/>
    <property type="match status" value="1"/>
</dbReference>
<dbReference type="InterPro" id="IPR036291">
    <property type="entry name" value="NAD(P)-bd_dom_sf"/>
</dbReference>
<dbReference type="GO" id="GO:0015940">
    <property type="term" value="P:pantothenate biosynthetic process"/>
    <property type="evidence" value="ECO:0007669"/>
    <property type="project" value="UniProtKB-UniPathway"/>
</dbReference>
<dbReference type="Pfam" id="PF02558">
    <property type="entry name" value="ApbA"/>
    <property type="match status" value="1"/>
</dbReference>
<dbReference type="Proteomes" id="UP000093737">
    <property type="component" value="Unassembled WGS sequence"/>
</dbReference>